<gene>
    <name evidence="1" type="ORF">CJ030_MR3G009477</name>
</gene>
<dbReference type="AlphaFoldDB" id="A0A6A1W3Z2"/>
<organism evidence="1 2">
    <name type="scientific">Morella rubra</name>
    <name type="common">Chinese bayberry</name>
    <dbReference type="NCBI Taxonomy" id="262757"/>
    <lineage>
        <taxon>Eukaryota</taxon>
        <taxon>Viridiplantae</taxon>
        <taxon>Streptophyta</taxon>
        <taxon>Embryophyta</taxon>
        <taxon>Tracheophyta</taxon>
        <taxon>Spermatophyta</taxon>
        <taxon>Magnoliopsida</taxon>
        <taxon>eudicotyledons</taxon>
        <taxon>Gunneridae</taxon>
        <taxon>Pentapetalae</taxon>
        <taxon>rosids</taxon>
        <taxon>fabids</taxon>
        <taxon>Fagales</taxon>
        <taxon>Myricaceae</taxon>
        <taxon>Morella</taxon>
    </lineage>
</organism>
<comment type="caution">
    <text evidence="1">The sequence shown here is derived from an EMBL/GenBank/DDBJ whole genome shotgun (WGS) entry which is preliminary data.</text>
</comment>
<proteinExistence type="predicted"/>
<protein>
    <submittedName>
        <fullName evidence="1">Uncharacterized protein</fullName>
    </submittedName>
</protein>
<reference evidence="1 2" key="1">
    <citation type="journal article" date="2019" name="Plant Biotechnol. J.">
        <title>The red bayberry genome and genetic basis of sex determination.</title>
        <authorList>
            <person name="Jia H.M."/>
            <person name="Jia H.J."/>
            <person name="Cai Q.L."/>
            <person name="Wang Y."/>
            <person name="Zhao H.B."/>
            <person name="Yang W.F."/>
            <person name="Wang G.Y."/>
            <person name="Li Y.H."/>
            <person name="Zhan D.L."/>
            <person name="Shen Y.T."/>
            <person name="Niu Q.F."/>
            <person name="Chang L."/>
            <person name="Qiu J."/>
            <person name="Zhao L."/>
            <person name="Xie H.B."/>
            <person name="Fu W.Y."/>
            <person name="Jin J."/>
            <person name="Li X.W."/>
            <person name="Jiao Y."/>
            <person name="Zhou C.C."/>
            <person name="Tu T."/>
            <person name="Chai C.Y."/>
            <person name="Gao J.L."/>
            <person name="Fan L.J."/>
            <person name="van de Weg E."/>
            <person name="Wang J.Y."/>
            <person name="Gao Z.S."/>
        </authorList>
    </citation>
    <scope>NUCLEOTIDE SEQUENCE [LARGE SCALE GENOMIC DNA]</scope>
    <source>
        <tissue evidence="1">Leaves</tissue>
    </source>
</reference>
<sequence>MMRLFALLNPERVDLEVAEQVFHEVLGHEAGRVRGLGNYAIPKPYPNSHSSHVTYLTEQVGSFDEKMDKLLGSQMRTQEDKIMSQDLDS</sequence>
<dbReference type="EMBL" id="RXIC02000021">
    <property type="protein sequence ID" value="KAB1219835.1"/>
    <property type="molecule type" value="Genomic_DNA"/>
</dbReference>
<evidence type="ECO:0000313" key="1">
    <source>
        <dbReference type="EMBL" id="KAB1219835.1"/>
    </source>
</evidence>
<evidence type="ECO:0000313" key="2">
    <source>
        <dbReference type="Proteomes" id="UP000516437"/>
    </source>
</evidence>
<dbReference type="Proteomes" id="UP000516437">
    <property type="component" value="Chromosome 3"/>
</dbReference>
<dbReference type="OrthoDB" id="1835390at2759"/>
<accession>A0A6A1W3Z2</accession>
<name>A0A6A1W3Z2_9ROSI</name>
<keyword evidence="2" id="KW-1185">Reference proteome</keyword>